<evidence type="ECO:0000256" key="6">
    <source>
        <dbReference type="PROSITE-ProRule" id="PRU00169"/>
    </source>
</evidence>
<dbReference type="Gene3D" id="3.30.450.20">
    <property type="entry name" value="PAS domain"/>
    <property type="match status" value="1"/>
</dbReference>
<evidence type="ECO:0000259" key="9">
    <source>
        <dbReference type="PROSITE" id="PS50109"/>
    </source>
</evidence>
<dbReference type="Proteomes" id="UP000315995">
    <property type="component" value="Chromosome"/>
</dbReference>
<feature type="compositionally biased region" description="Polar residues" evidence="8">
    <location>
        <begin position="711"/>
        <end position="724"/>
    </location>
</feature>
<dbReference type="InterPro" id="IPR001610">
    <property type="entry name" value="PAC"/>
</dbReference>
<dbReference type="InterPro" id="IPR003661">
    <property type="entry name" value="HisK_dim/P_dom"/>
</dbReference>
<name>A0A4Y6PMU0_PERCE</name>
<dbReference type="CDD" id="cd00130">
    <property type="entry name" value="PAS"/>
    <property type="match status" value="1"/>
</dbReference>
<dbReference type="SMART" id="SM00448">
    <property type="entry name" value="REC"/>
    <property type="match status" value="2"/>
</dbReference>
<proteinExistence type="predicted"/>
<dbReference type="CDD" id="cd16922">
    <property type="entry name" value="HATPase_EvgS-ArcB-TorS-like"/>
    <property type="match status" value="1"/>
</dbReference>
<evidence type="ECO:0000259" key="12">
    <source>
        <dbReference type="PROSITE" id="PS50113"/>
    </source>
</evidence>
<protein>
    <recommendedName>
        <fullName evidence="2">histidine kinase</fullName>
        <ecNumber evidence="2">2.7.13.3</ecNumber>
    </recommendedName>
</protein>
<dbReference type="SUPFAM" id="SSF55785">
    <property type="entry name" value="PYP-like sensor domain (PAS domain)"/>
    <property type="match status" value="1"/>
</dbReference>
<dbReference type="PANTHER" id="PTHR43047">
    <property type="entry name" value="TWO-COMPONENT HISTIDINE PROTEIN KINASE"/>
    <property type="match status" value="1"/>
</dbReference>
<sequence length="724" mass="80879">MSSTQSDSASADDAKHPTAHEDLPFATIVETINDGILVVRLGGEIIYANESMAKMLGYSRPEMVGNMLFDFMEEEWAERARQNLKRRQEGVEEMFDHRWQHNDGGGVWTLVSAKPMHDEDGVQWGSLVAIQNISERKEMEEEIRQARDELEMRVQERTRQLVETNERLQREVEERREAEERALEASRAKSAFLANMSHELRTPLNAVIGYTELIQEDLDFGASNPAELPLESIQSDLKKVHHSANHLLALINDILDLSKVEAGKMDLHLDAFDLAELVDEVIDTVRPLVAKNDNDLERSYRRRGEVVTDRTKLKQVLLNLVGNAAKFTEKGVIELSTAEAVVNSMPGVRIEVRDTGMGIDPESIDRLFEPFTQADESTTRKHGGTGLGLTICKRFCEMMGGTIDVQSTLGEGTTFTILLPTEHRSGLAEPSATMEIPHLSADFLSNSGEGPTVLVIDDDPHVHELMRRFLGPRGFHVISAFNGDQGVELARTKRPDVITLDVMMPGRDGWSVLSNLKAEADLESIPVVMVTMIDDKSIGYALGASDYLVKPIQRDRLVKVLARFHPERGGTALVVEDEDDVREVMARHLRRADWRVRTAENGTAALEMLDSEIPDVVVLDLMMPEMDGFEVAEIMRQEPRWQEIPIVVVTAMDLDDAQHSRLQKSVERILSKNVSSVDQVLKEVLAVTGAQAEQADAPEERPSDGEPIAATTKTVPRSQPQQEE</sequence>
<dbReference type="PANTHER" id="PTHR43047:SF72">
    <property type="entry name" value="OSMOSENSING HISTIDINE PROTEIN KINASE SLN1"/>
    <property type="match status" value="1"/>
</dbReference>
<comment type="catalytic activity">
    <reaction evidence="1">
        <text>ATP + protein L-histidine = ADP + protein N-phospho-L-histidine.</text>
        <dbReference type="EC" id="2.7.13.3"/>
    </reaction>
</comment>
<dbReference type="Pfam" id="PF00512">
    <property type="entry name" value="HisKA"/>
    <property type="match status" value="1"/>
</dbReference>
<evidence type="ECO:0000256" key="8">
    <source>
        <dbReference type="SAM" id="MobiDB-lite"/>
    </source>
</evidence>
<dbReference type="InterPro" id="IPR004358">
    <property type="entry name" value="Sig_transdc_His_kin-like_C"/>
</dbReference>
<dbReference type="SUPFAM" id="SSF47384">
    <property type="entry name" value="Homodimeric domain of signal transducing histidine kinase"/>
    <property type="match status" value="1"/>
</dbReference>
<dbReference type="PRINTS" id="PR00344">
    <property type="entry name" value="BCTRLSENSOR"/>
</dbReference>
<reference evidence="13 14" key="1">
    <citation type="submission" date="2019-06" db="EMBL/GenBank/DDBJ databases">
        <title>Persicimonas caeni gen. nov., sp. nov., a predatory bacterium isolated from solar saltern.</title>
        <authorList>
            <person name="Wang S."/>
        </authorList>
    </citation>
    <scope>NUCLEOTIDE SEQUENCE [LARGE SCALE GENOMIC DNA]</scope>
    <source>
        <strain evidence="13 14">YN101</strain>
    </source>
</reference>
<feature type="coiled-coil region" evidence="7">
    <location>
        <begin position="129"/>
        <end position="189"/>
    </location>
</feature>
<evidence type="ECO:0000256" key="2">
    <source>
        <dbReference type="ARBA" id="ARBA00012438"/>
    </source>
</evidence>
<accession>A0A5B8Y339</accession>
<dbReference type="InterPro" id="IPR003594">
    <property type="entry name" value="HATPase_dom"/>
</dbReference>
<feature type="domain" description="PAS" evidence="11">
    <location>
        <begin position="21"/>
        <end position="91"/>
    </location>
</feature>
<dbReference type="InterPro" id="IPR013767">
    <property type="entry name" value="PAS_fold"/>
</dbReference>
<dbReference type="PROSITE" id="PS50113">
    <property type="entry name" value="PAC"/>
    <property type="match status" value="1"/>
</dbReference>
<dbReference type="CDD" id="cd17574">
    <property type="entry name" value="REC_OmpR"/>
    <property type="match status" value="2"/>
</dbReference>
<evidence type="ECO:0000256" key="4">
    <source>
        <dbReference type="ARBA" id="ARBA00022679"/>
    </source>
</evidence>
<keyword evidence="4" id="KW-0808">Transferase</keyword>
<keyword evidence="5" id="KW-0418">Kinase</keyword>
<dbReference type="SUPFAM" id="SSF52172">
    <property type="entry name" value="CheY-like"/>
    <property type="match status" value="2"/>
</dbReference>
<evidence type="ECO:0000256" key="5">
    <source>
        <dbReference type="ARBA" id="ARBA00022777"/>
    </source>
</evidence>
<feature type="region of interest" description="Disordered" evidence="8">
    <location>
        <begin position="689"/>
        <end position="724"/>
    </location>
</feature>
<dbReference type="InterPro" id="IPR005467">
    <property type="entry name" value="His_kinase_dom"/>
</dbReference>
<dbReference type="Pfam" id="PF00072">
    <property type="entry name" value="Response_reg"/>
    <property type="match status" value="2"/>
</dbReference>
<feature type="domain" description="Histidine kinase" evidence="9">
    <location>
        <begin position="195"/>
        <end position="423"/>
    </location>
</feature>
<dbReference type="OrthoDB" id="9801651at2"/>
<evidence type="ECO:0000256" key="3">
    <source>
        <dbReference type="ARBA" id="ARBA00022553"/>
    </source>
</evidence>
<evidence type="ECO:0000259" key="11">
    <source>
        <dbReference type="PROSITE" id="PS50112"/>
    </source>
</evidence>
<dbReference type="InterPro" id="IPR000014">
    <property type="entry name" value="PAS"/>
</dbReference>
<dbReference type="SMART" id="SM00086">
    <property type="entry name" value="PAC"/>
    <property type="match status" value="1"/>
</dbReference>
<dbReference type="InterPro" id="IPR036097">
    <property type="entry name" value="HisK_dim/P_sf"/>
</dbReference>
<dbReference type="EC" id="2.7.13.3" evidence="2"/>
<dbReference type="Pfam" id="PF02518">
    <property type="entry name" value="HATPase_c"/>
    <property type="match status" value="1"/>
</dbReference>
<dbReference type="SMART" id="SM00387">
    <property type="entry name" value="HATPase_c"/>
    <property type="match status" value="1"/>
</dbReference>
<dbReference type="InterPro" id="IPR011006">
    <property type="entry name" value="CheY-like_superfamily"/>
</dbReference>
<keyword evidence="14" id="KW-1185">Reference proteome</keyword>
<dbReference type="NCBIfam" id="TIGR00229">
    <property type="entry name" value="sensory_box"/>
    <property type="match status" value="1"/>
</dbReference>
<evidence type="ECO:0000313" key="13">
    <source>
        <dbReference type="EMBL" id="QDG49612.1"/>
    </source>
</evidence>
<dbReference type="PROSITE" id="PS50110">
    <property type="entry name" value="RESPONSE_REGULATORY"/>
    <property type="match status" value="2"/>
</dbReference>
<feature type="domain" description="PAC" evidence="12">
    <location>
        <begin position="93"/>
        <end position="145"/>
    </location>
</feature>
<dbReference type="SMART" id="SM00388">
    <property type="entry name" value="HisKA"/>
    <property type="match status" value="1"/>
</dbReference>
<dbReference type="EMBL" id="CP041186">
    <property type="protein sequence ID" value="QDG49612.1"/>
    <property type="molecule type" value="Genomic_DNA"/>
</dbReference>
<gene>
    <name evidence="13" type="ORF">FIV42_02310</name>
</gene>
<dbReference type="InterPro" id="IPR000700">
    <property type="entry name" value="PAS-assoc_C"/>
</dbReference>
<keyword evidence="7" id="KW-0175">Coiled coil</keyword>
<feature type="domain" description="Response regulatory" evidence="10">
    <location>
        <begin position="571"/>
        <end position="687"/>
    </location>
</feature>
<dbReference type="AlphaFoldDB" id="A0A4Y6PMU0"/>
<feature type="modified residue" description="4-aspartylphosphate" evidence="6">
    <location>
        <position position="501"/>
    </location>
</feature>
<dbReference type="PROSITE" id="PS50109">
    <property type="entry name" value="HIS_KIN"/>
    <property type="match status" value="1"/>
</dbReference>
<evidence type="ECO:0000313" key="14">
    <source>
        <dbReference type="Proteomes" id="UP000315995"/>
    </source>
</evidence>
<dbReference type="PROSITE" id="PS50112">
    <property type="entry name" value="PAS"/>
    <property type="match status" value="1"/>
</dbReference>
<keyword evidence="3 6" id="KW-0597">Phosphoprotein</keyword>
<dbReference type="Gene3D" id="3.40.50.2300">
    <property type="match status" value="2"/>
</dbReference>
<dbReference type="GO" id="GO:0009927">
    <property type="term" value="F:histidine phosphotransfer kinase activity"/>
    <property type="evidence" value="ECO:0007669"/>
    <property type="project" value="TreeGrafter"/>
</dbReference>
<feature type="modified residue" description="4-aspartylphosphate" evidence="6">
    <location>
        <position position="620"/>
    </location>
</feature>
<evidence type="ECO:0000259" key="10">
    <source>
        <dbReference type="PROSITE" id="PS50110"/>
    </source>
</evidence>
<dbReference type="InterPro" id="IPR001789">
    <property type="entry name" value="Sig_transdc_resp-reg_receiver"/>
</dbReference>
<feature type="domain" description="Response regulatory" evidence="10">
    <location>
        <begin position="452"/>
        <end position="565"/>
    </location>
</feature>
<dbReference type="GO" id="GO:0005886">
    <property type="term" value="C:plasma membrane"/>
    <property type="evidence" value="ECO:0007669"/>
    <property type="project" value="TreeGrafter"/>
</dbReference>
<dbReference type="CDD" id="cd00082">
    <property type="entry name" value="HisKA"/>
    <property type="match status" value="1"/>
</dbReference>
<dbReference type="Gene3D" id="1.10.287.130">
    <property type="match status" value="1"/>
</dbReference>
<evidence type="ECO:0000256" key="7">
    <source>
        <dbReference type="SAM" id="Coils"/>
    </source>
</evidence>
<dbReference type="GO" id="GO:0006355">
    <property type="term" value="P:regulation of DNA-templated transcription"/>
    <property type="evidence" value="ECO:0007669"/>
    <property type="project" value="InterPro"/>
</dbReference>
<organism evidence="13 14">
    <name type="scientific">Persicimonas caeni</name>
    <dbReference type="NCBI Taxonomy" id="2292766"/>
    <lineage>
        <taxon>Bacteria</taxon>
        <taxon>Deltaproteobacteria</taxon>
        <taxon>Bradymonadales</taxon>
        <taxon>Bradymonadaceae</taxon>
        <taxon>Persicimonas</taxon>
    </lineage>
</organism>
<dbReference type="FunFam" id="3.30.565.10:FF:000010">
    <property type="entry name" value="Sensor histidine kinase RcsC"/>
    <property type="match status" value="1"/>
</dbReference>
<dbReference type="InterPro" id="IPR035965">
    <property type="entry name" value="PAS-like_dom_sf"/>
</dbReference>
<dbReference type="SMART" id="SM00091">
    <property type="entry name" value="PAS"/>
    <property type="match status" value="1"/>
</dbReference>
<accession>A0A4Y6PMU0</accession>
<dbReference type="Gene3D" id="3.30.565.10">
    <property type="entry name" value="Histidine kinase-like ATPase, C-terminal domain"/>
    <property type="match status" value="1"/>
</dbReference>
<dbReference type="Pfam" id="PF00989">
    <property type="entry name" value="PAS"/>
    <property type="match status" value="1"/>
</dbReference>
<dbReference type="InterPro" id="IPR036890">
    <property type="entry name" value="HATPase_C_sf"/>
</dbReference>
<dbReference type="RefSeq" id="WP_141196109.1">
    <property type="nucleotide sequence ID" value="NZ_CP041186.1"/>
</dbReference>
<evidence type="ECO:0000256" key="1">
    <source>
        <dbReference type="ARBA" id="ARBA00000085"/>
    </source>
</evidence>
<dbReference type="GO" id="GO:0000155">
    <property type="term" value="F:phosphorelay sensor kinase activity"/>
    <property type="evidence" value="ECO:0007669"/>
    <property type="project" value="InterPro"/>
</dbReference>
<dbReference type="SUPFAM" id="SSF55874">
    <property type="entry name" value="ATPase domain of HSP90 chaperone/DNA topoisomerase II/histidine kinase"/>
    <property type="match status" value="1"/>
</dbReference>